<dbReference type="Pfam" id="PF11377">
    <property type="entry name" value="DUF3180"/>
    <property type="match status" value="1"/>
</dbReference>
<feature type="transmembrane region" description="Helical" evidence="1">
    <location>
        <begin position="117"/>
        <end position="136"/>
    </location>
</feature>
<keyword evidence="1" id="KW-1133">Transmembrane helix</keyword>
<dbReference type="AlphaFoldDB" id="A0AAW9HY82"/>
<sequence>MNNAMKQTYASVAVWLATGLVLGELLRRFLYSNPIHIPVFTGLPVFALALALVWMGWRVRALKTGKDRSLSRLAAARVFFMAVASSRAGALITGVSFVVALSYFLGISTSFIRGETLSWGVLCLSSIALLGAGLLAERWCRIDGDDEDGKTSSQPGGFGKLPAV</sequence>
<dbReference type="RefSeq" id="WP_022866460.1">
    <property type="nucleotide sequence ID" value="NZ_CAMYCL010000005.1"/>
</dbReference>
<gene>
    <name evidence="3" type="ORF">R6G80_05630</name>
    <name evidence="2" type="ORF">R6G86_04215</name>
</gene>
<dbReference type="Proteomes" id="UP001281731">
    <property type="component" value="Unassembled WGS sequence"/>
</dbReference>
<evidence type="ECO:0000256" key="1">
    <source>
        <dbReference type="SAM" id="Phobius"/>
    </source>
</evidence>
<keyword evidence="1" id="KW-0812">Transmembrane</keyword>
<feature type="transmembrane region" description="Helical" evidence="1">
    <location>
        <begin position="39"/>
        <end position="57"/>
    </location>
</feature>
<dbReference type="InterPro" id="IPR021517">
    <property type="entry name" value="DUF3180"/>
</dbReference>
<keyword evidence="4" id="KW-1185">Reference proteome</keyword>
<proteinExistence type="predicted"/>
<dbReference type="Proteomes" id="UP001275049">
    <property type="component" value="Unassembled WGS sequence"/>
</dbReference>
<evidence type="ECO:0000313" key="5">
    <source>
        <dbReference type="Proteomes" id="UP001281731"/>
    </source>
</evidence>
<accession>A0AAW9HY82</accession>
<comment type="caution">
    <text evidence="3">The sequence shown here is derived from an EMBL/GenBank/DDBJ whole genome shotgun (WGS) entry which is preliminary data.</text>
</comment>
<evidence type="ECO:0000313" key="2">
    <source>
        <dbReference type="EMBL" id="MDY5132950.1"/>
    </source>
</evidence>
<dbReference type="EMBL" id="JAWNGC010000006">
    <property type="protein sequence ID" value="MDY5155205.1"/>
    <property type="molecule type" value="Genomic_DNA"/>
</dbReference>
<reference evidence="3 4" key="1">
    <citation type="submission" date="2023-10" db="EMBL/GenBank/DDBJ databases">
        <title>Whole Genome based description of the genera Actinobaculum and Actinotignum reveals a complex phylogenetic relationship within the species included in the genus Actinotignum.</title>
        <authorList>
            <person name="Jensen C.S."/>
            <person name="Dargis R."/>
            <person name="Kemp M."/>
            <person name="Christensen J.J."/>
        </authorList>
    </citation>
    <scope>NUCLEOTIDE SEQUENCE</scope>
    <source>
        <strain evidence="3">SLA_B511</strain>
        <strain evidence="2 4">SLA_B974</strain>
    </source>
</reference>
<evidence type="ECO:0000313" key="4">
    <source>
        <dbReference type="Proteomes" id="UP001275049"/>
    </source>
</evidence>
<evidence type="ECO:0000313" key="3">
    <source>
        <dbReference type="EMBL" id="MDY5155205.1"/>
    </source>
</evidence>
<name>A0AAW9HY82_9ACTO</name>
<organism evidence="3 5">
    <name type="scientific">Actinotignum urinale</name>
    <dbReference type="NCBI Taxonomy" id="190146"/>
    <lineage>
        <taxon>Bacteria</taxon>
        <taxon>Bacillati</taxon>
        <taxon>Actinomycetota</taxon>
        <taxon>Actinomycetes</taxon>
        <taxon>Actinomycetales</taxon>
        <taxon>Actinomycetaceae</taxon>
        <taxon>Actinotignum</taxon>
    </lineage>
</organism>
<protein>
    <submittedName>
        <fullName evidence="3">DUF3180 domain-containing protein</fullName>
    </submittedName>
</protein>
<keyword evidence="1" id="KW-0472">Membrane</keyword>
<feature type="transmembrane region" description="Helical" evidence="1">
    <location>
        <begin position="78"/>
        <end position="105"/>
    </location>
</feature>
<dbReference type="EMBL" id="JAWNGA010000005">
    <property type="protein sequence ID" value="MDY5132950.1"/>
    <property type="molecule type" value="Genomic_DNA"/>
</dbReference>